<dbReference type="EMBL" id="CP144700">
    <property type="protein sequence ID" value="WVZ22677.1"/>
    <property type="molecule type" value="Genomic_DNA"/>
</dbReference>
<evidence type="ECO:0000256" key="1">
    <source>
        <dbReference type="SAM" id="Phobius"/>
    </source>
</evidence>
<sequence length="123" mass="14379">MATTPKVLSSFHVQLMTFFISDGESTKKQPPHTIAITIFITNLIVNFLTPSLSTLVDFHFLQQIKQSHRSVITHWKRQLALHPKLFLYSYVFLSFSSLSISSYARHVCFLFMFMFMFIYCTEN</sequence>
<accession>A0AAQ3P8C8</accession>
<dbReference type="AlphaFoldDB" id="A0AAQ3P8C8"/>
<gene>
    <name evidence="2" type="ORF">V8G54_001221</name>
</gene>
<proteinExistence type="predicted"/>
<keyword evidence="1" id="KW-0812">Transmembrane</keyword>
<keyword evidence="1" id="KW-0472">Membrane</keyword>
<organism evidence="2 3">
    <name type="scientific">Vigna mungo</name>
    <name type="common">Black gram</name>
    <name type="synonym">Phaseolus mungo</name>
    <dbReference type="NCBI Taxonomy" id="3915"/>
    <lineage>
        <taxon>Eukaryota</taxon>
        <taxon>Viridiplantae</taxon>
        <taxon>Streptophyta</taxon>
        <taxon>Embryophyta</taxon>
        <taxon>Tracheophyta</taxon>
        <taxon>Spermatophyta</taxon>
        <taxon>Magnoliopsida</taxon>
        <taxon>eudicotyledons</taxon>
        <taxon>Gunneridae</taxon>
        <taxon>Pentapetalae</taxon>
        <taxon>rosids</taxon>
        <taxon>fabids</taxon>
        <taxon>Fabales</taxon>
        <taxon>Fabaceae</taxon>
        <taxon>Papilionoideae</taxon>
        <taxon>50 kb inversion clade</taxon>
        <taxon>NPAAA clade</taxon>
        <taxon>indigoferoid/millettioid clade</taxon>
        <taxon>Phaseoleae</taxon>
        <taxon>Vigna</taxon>
    </lineage>
</organism>
<dbReference type="Proteomes" id="UP001374535">
    <property type="component" value="Chromosome 1"/>
</dbReference>
<feature type="transmembrane region" description="Helical" evidence="1">
    <location>
        <begin position="79"/>
        <end position="97"/>
    </location>
</feature>
<evidence type="ECO:0000313" key="3">
    <source>
        <dbReference type="Proteomes" id="UP001374535"/>
    </source>
</evidence>
<evidence type="ECO:0008006" key="4">
    <source>
        <dbReference type="Google" id="ProtNLM"/>
    </source>
</evidence>
<keyword evidence="3" id="KW-1185">Reference proteome</keyword>
<protein>
    <recommendedName>
        <fullName evidence="4">Transmembrane protein</fullName>
    </recommendedName>
</protein>
<keyword evidence="1" id="KW-1133">Transmembrane helix</keyword>
<name>A0AAQ3P8C8_VIGMU</name>
<feature type="transmembrane region" description="Helical" evidence="1">
    <location>
        <begin position="34"/>
        <end position="58"/>
    </location>
</feature>
<evidence type="ECO:0000313" key="2">
    <source>
        <dbReference type="EMBL" id="WVZ22677.1"/>
    </source>
</evidence>
<reference evidence="2 3" key="1">
    <citation type="journal article" date="2023" name="Life. Sci Alliance">
        <title>Evolutionary insights into 3D genome organization and epigenetic landscape of Vigna mungo.</title>
        <authorList>
            <person name="Junaid A."/>
            <person name="Singh B."/>
            <person name="Bhatia S."/>
        </authorList>
    </citation>
    <scope>NUCLEOTIDE SEQUENCE [LARGE SCALE GENOMIC DNA]</scope>
    <source>
        <strain evidence="2">Urdbean</strain>
    </source>
</reference>